<evidence type="ECO:0000313" key="1">
    <source>
        <dbReference type="EMBL" id="AJR04930.1"/>
    </source>
</evidence>
<organism evidence="1 2">
    <name type="scientific">Siansivirga zeaxanthinifaciens CC-SAMT-1</name>
    <dbReference type="NCBI Taxonomy" id="1454006"/>
    <lineage>
        <taxon>Bacteria</taxon>
        <taxon>Pseudomonadati</taxon>
        <taxon>Bacteroidota</taxon>
        <taxon>Flavobacteriia</taxon>
        <taxon>Flavobacteriales</taxon>
        <taxon>Flavobacteriaceae</taxon>
        <taxon>Siansivirga</taxon>
    </lineage>
</organism>
<reference evidence="1 2" key="1">
    <citation type="submission" date="2014-02" db="EMBL/GenBank/DDBJ databases">
        <authorList>
            <person name="Young C.-C."/>
            <person name="Hameed A."/>
            <person name="Huang H.-C."/>
            <person name="Shahina M."/>
        </authorList>
    </citation>
    <scope>NUCLEOTIDE SEQUENCE [LARGE SCALE GENOMIC DNA]</scope>
    <source>
        <strain evidence="1 2">CC-SAMT-1</strain>
    </source>
</reference>
<proteinExistence type="predicted"/>
<dbReference type="Gene3D" id="2.40.128.510">
    <property type="entry name" value="Protein of unknown function DUF4738"/>
    <property type="match status" value="1"/>
</dbReference>
<name>A0A0C5WPR5_9FLAO</name>
<gene>
    <name evidence="1" type="ORF">AW14_11250</name>
</gene>
<dbReference type="KEGG" id="sze:AW14_11250"/>
<dbReference type="InterPro" id="IPR031762">
    <property type="entry name" value="DUF4738"/>
</dbReference>
<dbReference type="STRING" id="1454006.AW14_11250"/>
<dbReference type="AlphaFoldDB" id="A0A0C5WPR5"/>
<dbReference type="Pfam" id="PF15889">
    <property type="entry name" value="DUF4738"/>
    <property type="match status" value="1"/>
</dbReference>
<sequence>MCILLFVVISFIGCDGREKAYQKNQEVLQKAQLLESFSEQIKFIPENYTEIATDTTFSNGLQIKLNYHSLENDYVLKTSKTKQDTIIKEHFKNFEVSLQLFKNESLITEKTINKHLFSEFIDANFREEAIMLYVWVDHSSSTEKQVCLNTAFNIPNTSIFKDFVIYVNDNGSLYVKELKTTKTTI</sequence>
<dbReference type="HOGENOM" id="CLU_1452744_0_0_10"/>
<keyword evidence="2" id="KW-1185">Reference proteome</keyword>
<accession>A0A0C5WPR5</accession>
<protein>
    <submittedName>
        <fullName evidence="1">Uncharacterized protein</fullName>
    </submittedName>
</protein>
<evidence type="ECO:0000313" key="2">
    <source>
        <dbReference type="Proteomes" id="UP000032229"/>
    </source>
</evidence>
<dbReference type="Proteomes" id="UP000032229">
    <property type="component" value="Chromosome"/>
</dbReference>
<dbReference type="EMBL" id="CP007202">
    <property type="protein sequence ID" value="AJR04930.1"/>
    <property type="molecule type" value="Genomic_DNA"/>
</dbReference>